<dbReference type="NCBIfam" id="TIGR03083">
    <property type="entry name" value="maleylpyruvate isomerase family mycothiol-dependent enzyme"/>
    <property type="match status" value="1"/>
</dbReference>
<dbReference type="Proteomes" id="UP001500571">
    <property type="component" value="Unassembled WGS sequence"/>
</dbReference>
<reference evidence="2 3" key="1">
    <citation type="journal article" date="2019" name="Int. J. Syst. Evol. Microbiol.">
        <title>The Global Catalogue of Microorganisms (GCM) 10K type strain sequencing project: providing services to taxonomists for standard genome sequencing and annotation.</title>
        <authorList>
            <consortium name="The Broad Institute Genomics Platform"/>
            <consortium name="The Broad Institute Genome Sequencing Center for Infectious Disease"/>
            <person name="Wu L."/>
            <person name="Ma J."/>
        </authorList>
    </citation>
    <scope>NUCLEOTIDE SEQUENCE [LARGE SCALE GENOMIC DNA]</scope>
    <source>
        <strain evidence="2 3">JCM 15309</strain>
    </source>
</reference>
<proteinExistence type="predicted"/>
<name>A0ABN2S0H0_9ACTN</name>
<evidence type="ECO:0000259" key="1">
    <source>
        <dbReference type="Pfam" id="PF11716"/>
    </source>
</evidence>
<accession>A0ABN2S0H0</accession>
<sequence>MSHPTSTAESLRTASQRLVRTVDSLPDDAWRRPSLLPGWSVAHVVAHLALNGEGLARALVGVIEGEPVAMYRSQAARDADIEELAAAPVTEVRDRHLAAVTRLAAAVAAVNDDLAGATIERTPGSGRTFAAGAVPWMRLREVEIHHADLGPELGPDVAAYSPADWPEEFIVRLLDRNAGLRTGPGFIATATDLGRSWTFGTPGPTVAGPGHALAWWSTGRPPYPGSAGPISDDGVLPGIEGM</sequence>
<keyword evidence="3" id="KW-1185">Reference proteome</keyword>
<protein>
    <submittedName>
        <fullName evidence="2">Maleylpyruvate isomerase family mycothiol-dependent enzyme</fullName>
    </submittedName>
</protein>
<dbReference type="InterPro" id="IPR034660">
    <property type="entry name" value="DinB/YfiT-like"/>
</dbReference>
<dbReference type="GO" id="GO:0016853">
    <property type="term" value="F:isomerase activity"/>
    <property type="evidence" value="ECO:0007669"/>
    <property type="project" value="UniProtKB-KW"/>
</dbReference>
<dbReference type="EMBL" id="BAAAPB010000008">
    <property type="protein sequence ID" value="GAA1978219.1"/>
    <property type="molecule type" value="Genomic_DNA"/>
</dbReference>
<dbReference type="Pfam" id="PF11716">
    <property type="entry name" value="MDMPI_N"/>
    <property type="match status" value="1"/>
</dbReference>
<dbReference type="InterPro" id="IPR024344">
    <property type="entry name" value="MDMPI_metal-binding"/>
</dbReference>
<dbReference type="InterPro" id="IPR017517">
    <property type="entry name" value="Maleyloyr_isom"/>
</dbReference>
<dbReference type="Gene3D" id="1.20.120.450">
    <property type="entry name" value="dinb family like domain"/>
    <property type="match status" value="1"/>
</dbReference>
<evidence type="ECO:0000313" key="3">
    <source>
        <dbReference type="Proteomes" id="UP001500571"/>
    </source>
</evidence>
<keyword evidence="2" id="KW-0413">Isomerase</keyword>
<gene>
    <name evidence="2" type="ORF">GCM10009798_44320</name>
</gene>
<feature type="domain" description="Mycothiol-dependent maleylpyruvate isomerase metal-binding" evidence="1">
    <location>
        <begin position="11"/>
        <end position="149"/>
    </location>
</feature>
<organism evidence="2 3">
    <name type="scientific">Nocardioides panacihumi</name>
    <dbReference type="NCBI Taxonomy" id="400774"/>
    <lineage>
        <taxon>Bacteria</taxon>
        <taxon>Bacillati</taxon>
        <taxon>Actinomycetota</taxon>
        <taxon>Actinomycetes</taxon>
        <taxon>Propionibacteriales</taxon>
        <taxon>Nocardioidaceae</taxon>
        <taxon>Nocardioides</taxon>
    </lineage>
</organism>
<comment type="caution">
    <text evidence="2">The sequence shown here is derived from an EMBL/GenBank/DDBJ whole genome shotgun (WGS) entry which is preliminary data.</text>
</comment>
<dbReference type="RefSeq" id="WP_344048769.1">
    <property type="nucleotide sequence ID" value="NZ_BAAAPB010000008.1"/>
</dbReference>
<evidence type="ECO:0000313" key="2">
    <source>
        <dbReference type="EMBL" id="GAA1978219.1"/>
    </source>
</evidence>
<dbReference type="SUPFAM" id="SSF109854">
    <property type="entry name" value="DinB/YfiT-like putative metalloenzymes"/>
    <property type="match status" value="1"/>
</dbReference>